<dbReference type="EMBL" id="JF430627">
    <property type="protein sequence ID" value="AEB31294.1"/>
    <property type="molecule type" value="mRNA"/>
</dbReference>
<organism evidence="1">
    <name type="scientific">Epinephelus bruneus</name>
    <name type="common">Longtooth grouper</name>
    <dbReference type="NCBI Taxonomy" id="323802"/>
    <lineage>
        <taxon>Eukaryota</taxon>
        <taxon>Metazoa</taxon>
        <taxon>Chordata</taxon>
        <taxon>Craniata</taxon>
        <taxon>Vertebrata</taxon>
        <taxon>Euteleostomi</taxon>
        <taxon>Actinopterygii</taxon>
        <taxon>Neopterygii</taxon>
        <taxon>Teleostei</taxon>
        <taxon>Neoteleostei</taxon>
        <taxon>Acanthomorphata</taxon>
        <taxon>Eupercaria</taxon>
        <taxon>Perciformes</taxon>
        <taxon>Serranoidei</taxon>
        <taxon>Serranidae</taxon>
        <taxon>Epinephelinae</taxon>
        <taxon>Epinephelini</taxon>
        <taxon>Epinephelus</taxon>
    </lineage>
</organism>
<protein>
    <submittedName>
        <fullName evidence="1">Uncharacterized protein</fullName>
    </submittedName>
</protein>
<dbReference type="AlphaFoldDB" id="F5BZN4"/>
<sequence length="101" mass="11859">MHVEQEAKLLFSHSFLLLHRCLQGRRAEVGHDHKKLLETNLLSVAHLILMVVPFVKERINNLLPDRIIGEGWYSLQLFFTYCLFISTQLLEPFVKVFNLLQ</sequence>
<feature type="non-terminal residue" evidence="1">
    <location>
        <position position="101"/>
    </location>
</feature>
<reference evidence="1" key="1">
    <citation type="submission" date="2011-02" db="EMBL/GenBank/DDBJ databases">
        <title>Characterization of Chromosome 12 in grouper Epinephelus bruneus.</title>
        <authorList>
            <person name="Harikrishnan R."/>
            <person name="Kim J.-S."/>
            <person name="Heo M.-S."/>
        </authorList>
    </citation>
    <scope>NUCLEOTIDE SEQUENCE</scope>
</reference>
<proteinExistence type="evidence at transcript level"/>
<name>F5BZN4_EPIBR</name>
<evidence type="ECO:0000313" key="1">
    <source>
        <dbReference type="EMBL" id="AEB31294.1"/>
    </source>
</evidence>
<accession>F5BZN4</accession>